<reference evidence="3" key="1">
    <citation type="submission" date="2017-06" db="EMBL/GenBank/DDBJ databases">
        <authorList>
            <person name="Varghese N."/>
            <person name="Submissions S."/>
        </authorList>
    </citation>
    <scope>NUCLEOTIDE SEQUENCE [LARGE SCALE GENOMIC DNA]</scope>
    <source>
        <strain evidence="3">DSM 19316</strain>
    </source>
</reference>
<organism evidence="2 3">
    <name type="scientific">Halorubrum ezzemoulense</name>
    <name type="common">Halorubrum chaoviator</name>
    <dbReference type="NCBI Taxonomy" id="337243"/>
    <lineage>
        <taxon>Archaea</taxon>
        <taxon>Methanobacteriati</taxon>
        <taxon>Methanobacteriota</taxon>
        <taxon>Stenosarchaea group</taxon>
        <taxon>Halobacteria</taxon>
        <taxon>Halobacteriales</taxon>
        <taxon>Haloferacaceae</taxon>
        <taxon>Halorubrum</taxon>
    </lineage>
</organism>
<feature type="compositionally biased region" description="Basic and acidic residues" evidence="1">
    <location>
        <begin position="13"/>
        <end position="28"/>
    </location>
</feature>
<proteinExistence type="predicted"/>
<feature type="region of interest" description="Disordered" evidence="1">
    <location>
        <begin position="1"/>
        <end position="28"/>
    </location>
</feature>
<dbReference type="AlphaFoldDB" id="A0A238YPS6"/>
<dbReference type="EMBL" id="FZNK01000016">
    <property type="protein sequence ID" value="SNR73010.1"/>
    <property type="molecule type" value="Genomic_DNA"/>
</dbReference>
<dbReference type="Proteomes" id="UP000198297">
    <property type="component" value="Unassembled WGS sequence"/>
</dbReference>
<dbReference type="RefSeq" id="WP_137708400.1">
    <property type="nucleotide sequence ID" value="NZ_FZNK01000016.1"/>
</dbReference>
<sequence length="880" mass="97768">MASGSGPSNTIKEQLRAAAEPHDSPAELRSRRYTVSKALDESEPITESLDIIWSIYLDELERPVSTVDEFAQIDRYTTEIREICAKIFRQTAESSPESLTTHLTSLNRSVRSESVEYITLSLLDTLQHLCSEDLLPNDDSLDVIRAVRTVGEDTDSKGIQLAVVATLREFASMDISANAQQEAGEALRMLAEHYEGQQRIFALGSHGVIGAKNGFGTFSEDAIEGILSEMEPAESPSEIQRVLSTLRENIEENMESVDPAKAMSVYETGLRGWGLSDDDFFSSLLEVGANIHNPAYFQDYKNVISAAIHNSKTHFQMMCLLELKRIFENTPRTEIKQKAIHGLVTIGQASDNLFIQHSSFWGIAQVAERVNDPELCEDIVSQLKQGLRLDNYLIRGAAALAIGETVAGSGSIQLARNALDILKNDLLPETGTPLYGARSPIMNIAARSSNRRIQELVLETVRSIVDTESRIAAEIFIKYPSLLCSLDKDLEDTAVEVIQAGLQNTHTVVRTATIDGIPGKWIAERSHELQNKVFQMLNEVCEPSEAEVPTQLSALRTCHEYFEATDSDDRVDWVHVLLENLSESENLGIKFFALASLVQLDTKESKDLLLSAIETNRQLVRFGFEWSMDNLPLTPPNSDTTSDDLLALVNFVVGDADPRLARFVTNKTHSEIHRKVDINLRSGLAFSTVVEKTLRQGELKLRRDLIAELAEHAENFGHETRLQLIPALSSDFSENNASIEAKCVETIGEICVNTVKEDVWMTAINHLEQDIENDSFMILEEKKQVFNRMAKELPMEGPEAALQDAFLTILSSCTVTGASVLEGMSELQIDRSTFLNDLCMDSEIMDNIPQSASYSDLSESGRTLTTGLLVYRQSNTQIDI</sequence>
<protein>
    <submittedName>
        <fullName evidence="2">Uncharacterized protein</fullName>
    </submittedName>
</protein>
<evidence type="ECO:0000256" key="1">
    <source>
        <dbReference type="SAM" id="MobiDB-lite"/>
    </source>
</evidence>
<gene>
    <name evidence="2" type="ORF">SAMN06266787_11620</name>
</gene>
<dbReference type="InterPro" id="IPR011989">
    <property type="entry name" value="ARM-like"/>
</dbReference>
<dbReference type="SUPFAM" id="SSF48371">
    <property type="entry name" value="ARM repeat"/>
    <property type="match status" value="2"/>
</dbReference>
<accession>A0A238YPS6</accession>
<name>A0A238YPS6_HALEZ</name>
<feature type="compositionally biased region" description="Polar residues" evidence="1">
    <location>
        <begin position="1"/>
        <end position="12"/>
    </location>
</feature>
<evidence type="ECO:0000313" key="3">
    <source>
        <dbReference type="Proteomes" id="UP000198297"/>
    </source>
</evidence>
<dbReference type="Gene3D" id="1.25.10.10">
    <property type="entry name" value="Leucine-rich Repeat Variant"/>
    <property type="match status" value="1"/>
</dbReference>
<dbReference type="InterPro" id="IPR016024">
    <property type="entry name" value="ARM-type_fold"/>
</dbReference>
<evidence type="ECO:0000313" key="2">
    <source>
        <dbReference type="EMBL" id="SNR73010.1"/>
    </source>
</evidence>